<organism evidence="1 2">
    <name type="scientific">Nephila pilipes</name>
    <name type="common">Giant wood spider</name>
    <name type="synonym">Nephila maculata</name>
    <dbReference type="NCBI Taxonomy" id="299642"/>
    <lineage>
        <taxon>Eukaryota</taxon>
        <taxon>Metazoa</taxon>
        <taxon>Ecdysozoa</taxon>
        <taxon>Arthropoda</taxon>
        <taxon>Chelicerata</taxon>
        <taxon>Arachnida</taxon>
        <taxon>Araneae</taxon>
        <taxon>Araneomorphae</taxon>
        <taxon>Entelegynae</taxon>
        <taxon>Araneoidea</taxon>
        <taxon>Nephilidae</taxon>
        <taxon>Nephila</taxon>
    </lineage>
</organism>
<sequence>MDPCRRNSWWIIPRLSKNTSSIVFVFDFDARTFIGRPFPGLVHSELRRLVSGSYSRHHDSSPVTMVFKKLGSSSAVAIKFSEEAIRCSFCSVVRVCGTKHAQFLFL</sequence>
<reference evidence="1" key="1">
    <citation type="submission" date="2020-08" db="EMBL/GenBank/DDBJ databases">
        <title>Multicomponent nature underlies the extraordinary mechanical properties of spider dragline silk.</title>
        <authorList>
            <person name="Kono N."/>
            <person name="Nakamura H."/>
            <person name="Mori M."/>
            <person name="Yoshida Y."/>
            <person name="Ohtoshi R."/>
            <person name="Malay A.D."/>
            <person name="Moran D.A.P."/>
            <person name="Tomita M."/>
            <person name="Numata K."/>
            <person name="Arakawa K."/>
        </authorList>
    </citation>
    <scope>NUCLEOTIDE SEQUENCE</scope>
</reference>
<name>A0A8X6NT04_NEPPI</name>
<dbReference type="EMBL" id="BMAW01013180">
    <property type="protein sequence ID" value="GFT32519.1"/>
    <property type="molecule type" value="Genomic_DNA"/>
</dbReference>
<accession>A0A8X6NT04</accession>
<keyword evidence="2" id="KW-1185">Reference proteome</keyword>
<evidence type="ECO:0000313" key="2">
    <source>
        <dbReference type="Proteomes" id="UP000887013"/>
    </source>
</evidence>
<proteinExistence type="predicted"/>
<evidence type="ECO:0000313" key="1">
    <source>
        <dbReference type="EMBL" id="GFT32519.1"/>
    </source>
</evidence>
<dbReference type="AlphaFoldDB" id="A0A8X6NT04"/>
<comment type="caution">
    <text evidence="1">The sequence shown here is derived from an EMBL/GenBank/DDBJ whole genome shotgun (WGS) entry which is preliminary data.</text>
</comment>
<gene>
    <name evidence="1" type="ORF">NPIL_345421</name>
</gene>
<protein>
    <submittedName>
        <fullName evidence="1">Uncharacterized protein</fullName>
    </submittedName>
</protein>
<dbReference type="Proteomes" id="UP000887013">
    <property type="component" value="Unassembled WGS sequence"/>
</dbReference>